<dbReference type="InterPro" id="IPR036526">
    <property type="entry name" value="C-N_Hydrolase_sf"/>
</dbReference>
<evidence type="ECO:0000259" key="2">
    <source>
        <dbReference type="PROSITE" id="PS50263"/>
    </source>
</evidence>
<dbReference type="PANTHER" id="PTHR43674">
    <property type="entry name" value="NITRILASE C965.09-RELATED"/>
    <property type="match status" value="1"/>
</dbReference>
<evidence type="ECO:0000313" key="3">
    <source>
        <dbReference type="EMBL" id="PZQ46611.1"/>
    </source>
</evidence>
<proteinExistence type="predicted"/>
<dbReference type="AlphaFoldDB" id="A0A2W5MZB0"/>
<feature type="domain" description="CN hydrolase" evidence="2">
    <location>
        <begin position="1"/>
        <end position="259"/>
    </location>
</feature>
<evidence type="ECO:0000256" key="1">
    <source>
        <dbReference type="ARBA" id="ARBA00022801"/>
    </source>
</evidence>
<name>A0A2W5MZB0_RHOSU</name>
<organism evidence="3 4">
    <name type="scientific">Rhodovulum sulfidophilum</name>
    <name type="common">Rhodobacter sulfidophilus</name>
    <dbReference type="NCBI Taxonomy" id="35806"/>
    <lineage>
        <taxon>Bacteria</taxon>
        <taxon>Pseudomonadati</taxon>
        <taxon>Pseudomonadota</taxon>
        <taxon>Alphaproteobacteria</taxon>
        <taxon>Rhodobacterales</taxon>
        <taxon>Paracoccaceae</taxon>
        <taxon>Rhodovulum</taxon>
    </lineage>
</organism>
<evidence type="ECO:0000313" key="4">
    <source>
        <dbReference type="Proteomes" id="UP000249185"/>
    </source>
</evidence>
<dbReference type="PROSITE" id="PS50263">
    <property type="entry name" value="CN_HYDROLASE"/>
    <property type="match status" value="1"/>
</dbReference>
<dbReference type="Gene3D" id="3.60.110.10">
    <property type="entry name" value="Carbon-nitrogen hydrolase"/>
    <property type="match status" value="1"/>
</dbReference>
<dbReference type="InterPro" id="IPR050345">
    <property type="entry name" value="Aliph_Amidase/BUP"/>
</dbReference>
<protein>
    <submittedName>
        <fullName evidence="3">Amidohydrolase</fullName>
    </submittedName>
</protein>
<dbReference type="PANTHER" id="PTHR43674:SF13">
    <property type="entry name" value="CN HYDROLASE DOMAIN-CONTAINING PROTEIN"/>
    <property type="match status" value="1"/>
</dbReference>
<comment type="caution">
    <text evidence="3">The sequence shown here is derived from an EMBL/GenBank/DDBJ whole genome shotgun (WGS) entry which is preliminary data.</text>
</comment>
<gene>
    <name evidence="3" type="ORF">DI556_19920</name>
</gene>
<dbReference type="EMBL" id="QFPW01000023">
    <property type="protein sequence ID" value="PZQ46611.1"/>
    <property type="molecule type" value="Genomic_DNA"/>
</dbReference>
<dbReference type="Proteomes" id="UP000249185">
    <property type="component" value="Unassembled WGS sequence"/>
</dbReference>
<dbReference type="GO" id="GO:0016811">
    <property type="term" value="F:hydrolase activity, acting on carbon-nitrogen (but not peptide) bonds, in linear amides"/>
    <property type="evidence" value="ECO:0007669"/>
    <property type="project" value="TreeGrafter"/>
</dbReference>
<dbReference type="SUPFAM" id="SSF56317">
    <property type="entry name" value="Carbon-nitrogen hydrolase"/>
    <property type="match status" value="1"/>
</dbReference>
<reference evidence="3 4" key="1">
    <citation type="submission" date="2017-08" db="EMBL/GenBank/DDBJ databases">
        <title>Infants hospitalized years apart are colonized by the same room-sourced microbial strains.</title>
        <authorList>
            <person name="Brooks B."/>
            <person name="Olm M.R."/>
            <person name="Firek B.A."/>
            <person name="Baker R."/>
            <person name="Thomas B.C."/>
            <person name="Morowitz M.J."/>
            <person name="Banfield J.F."/>
        </authorList>
    </citation>
    <scope>NUCLEOTIDE SEQUENCE [LARGE SCALE GENOMIC DNA]</scope>
    <source>
        <strain evidence="3">S2_005_002_R2_34</strain>
    </source>
</reference>
<accession>A0A2W5MZB0</accession>
<sequence length="301" mass="31577">MKIAAAAYPIDWLNRWNEYVGKIRVWVRTASENGADLLVFPEYGAMELASLAREENAKDPRRASEAIAARVKDVDELHESLAREFAVHIAAGSAPTPVGGQALVNRTRLFAPDGSLGFQDKQTLAPAEVEAGMVPGAGSRVFDTALGQIGILPGRDAWIPALARDMAAAGAEILLVPCGAPSALGYWRVRIAAQARAMETQSVVALAVRVGDSDWLSTSPRNVGAAAVLTPPEEGLAEDGLLAVGKMNATGWVYGEVDPEPLRAARNRRAAADPELLATLARASGPVETQRLGGLGVASAG</sequence>
<dbReference type="InterPro" id="IPR003010">
    <property type="entry name" value="C-N_Hydrolase"/>
</dbReference>
<dbReference type="Pfam" id="PF00795">
    <property type="entry name" value="CN_hydrolase"/>
    <property type="match status" value="1"/>
</dbReference>
<keyword evidence="1 3" id="KW-0378">Hydrolase</keyword>